<reference evidence="2" key="1">
    <citation type="submission" date="2016-06" db="EMBL/GenBank/DDBJ databases">
        <title>Complete Genome Sequence of Pandoraea faecigallinarum DSM-23572.</title>
        <authorList>
            <person name="Yong D."/>
            <person name="Ee R."/>
            <person name="Lim Y.-L."/>
            <person name="Yin W.-F."/>
            <person name="Chan K.-G."/>
        </authorList>
    </citation>
    <scope>NUCLEOTIDE SEQUENCE</scope>
    <source>
        <strain evidence="2">DSM 23572</strain>
    </source>
</reference>
<evidence type="ECO:0000256" key="1">
    <source>
        <dbReference type="SAM" id="Phobius"/>
    </source>
</evidence>
<evidence type="ECO:0000313" key="2">
    <source>
        <dbReference type="EMBL" id="AKM30755.1"/>
    </source>
</evidence>
<evidence type="ECO:0000313" key="3">
    <source>
        <dbReference type="Proteomes" id="UP000035651"/>
    </source>
</evidence>
<protein>
    <recommendedName>
        <fullName evidence="4">DUF2946 domain-containing protein</fullName>
    </recommendedName>
</protein>
<feature type="transmembrane region" description="Helical" evidence="1">
    <location>
        <begin position="12"/>
        <end position="28"/>
    </location>
</feature>
<dbReference type="EMBL" id="CP011807">
    <property type="protein sequence ID" value="AKM30755.1"/>
    <property type="molecule type" value="Genomic_DNA"/>
</dbReference>
<organism evidence="2 3">
    <name type="scientific">Pandoraea faecigallinarum</name>
    <dbReference type="NCBI Taxonomy" id="656179"/>
    <lineage>
        <taxon>Bacteria</taxon>
        <taxon>Pseudomonadati</taxon>
        <taxon>Pseudomonadota</taxon>
        <taxon>Betaproteobacteria</taxon>
        <taxon>Burkholderiales</taxon>
        <taxon>Burkholderiaceae</taxon>
        <taxon>Pandoraea</taxon>
    </lineage>
</organism>
<dbReference type="RefSeq" id="WP_047906586.1">
    <property type="nucleotide sequence ID" value="NZ_CP011807.3"/>
</dbReference>
<keyword evidence="1" id="KW-1133">Transmembrane helix</keyword>
<name>A0A0H3WSZ9_9BURK</name>
<proteinExistence type="predicted"/>
<evidence type="ECO:0008006" key="4">
    <source>
        <dbReference type="Google" id="ProtNLM"/>
    </source>
</evidence>
<dbReference type="PATRIC" id="fig|656179.3.peg.2669"/>
<dbReference type="AlphaFoldDB" id="A0A0H3WSZ9"/>
<keyword evidence="1" id="KW-0812">Transmembrane</keyword>
<dbReference type="Proteomes" id="UP000035651">
    <property type="component" value="Chromosome"/>
</dbReference>
<keyword evidence="3" id="KW-1185">Reference proteome</keyword>
<keyword evidence="1" id="KW-0472">Membrane</keyword>
<dbReference type="OrthoDB" id="8943568at2"/>
<sequence>MRTSLGRGRSAWIVWLIAAWLCVQMWGLQHEIVHARELSGAWHIGAPHGTHRGAKAANVPDDVVKDAADDPGNAAAKPVRALQAGFGTQHHHCHLFEGATLAAGMAVAMLQWAGDADKADAPLRVDGRSHASAVLLPFDSRAPPVAV</sequence>
<dbReference type="KEGG" id="pfg:AB870_12540"/>
<gene>
    <name evidence="2" type="ORF">AB870_12540</name>
</gene>
<accession>A0A0H3WSZ9</accession>